<evidence type="ECO:0000256" key="1">
    <source>
        <dbReference type="ARBA" id="ARBA00004141"/>
    </source>
</evidence>
<evidence type="ECO:0000256" key="8">
    <source>
        <dbReference type="SAM" id="MobiDB-lite"/>
    </source>
</evidence>
<feature type="transmembrane region" description="Helical" evidence="9">
    <location>
        <begin position="40"/>
        <end position="60"/>
    </location>
</feature>
<evidence type="ECO:0000313" key="12">
    <source>
        <dbReference type="Proteomes" id="UP000242188"/>
    </source>
</evidence>
<feature type="transmembrane region" description="Helical" evidence="9">
    <location>
        <begin position="109"/>
        <end position="134"/>
    </location>
</feature>
<feature type="transmembrane region" description="Helical" evidence="9">
    <location>
        <begin position="275"/>
        <end position="298"/>
    </location>
</feature>
<keyword evidence="2 9" id="KW-0812">Transmembrane</keyword>
<dbReference type="Proteomes" id="UP000242188">
    <property type="component" value="Unassembled WGS sequence"/>
</dbReference>
<dbReference type="AlphaFoldDB" id="A0A210PIV3"/>
<dbReference type="EMBL" id="NEDP02076633">
    <property type="protein sequence ID" value="OWF36356.1"/>
    <property type="molecule type" value="Genomic_DNA"/>
</dbReference>
<organism evidence="11 12">
    <name type="scientific">Mizuhopecten yessoensis</name>
    <name type="common">Japanese scallop</name>
    <name type="synonym">Patinopecten yessoensis</name>
    <dbReference type="NCBI Taxonomy" id="6573"/>
    <lineage>
        <taxon>Eukaryota</taxon>
        <taxon>Metazoa</taxon>
        <taxon>Spiralia</taxon>
        <taxon>Lophotrochozoa</taxon>
        <taxon>Mollusca</taxon>
        <taxon>Bivalvia</taxon>
        <taxon>Autobranchia</taxon>
        <taxon>Pteriomorphia</taxon>
        <taxon>Pectinida</taxon>
        <taxon>Pectinoidea</taxon>
        <taxon>Pectinidae</taxon>
        <taxon>Mizuhopecten</taxon>
    </lineage>
</organism>
<feature type="compositionally biased region" description="Polar residues" evidence="8">
    <location>
        <begin position="235"/>
        <end position="254"/>
    </location>
</feature>
<comment type="subcellular location">
    <subcellularLocation>
        <location evidence="1">Membrane</location>
        <topology evidence="1">Multi-pass membrane protein</topology>
    </subcellularLocation>
</comment>
<proteinExistence type="predicted"/>
<gene>
    <name evidence="11" type="ORF">KP79_PYT11587</name>
</gene>
<comment type="caution">
    <text evidence="11">The sequence shown here is derived from an EMBL/GenBank/DDBJ whole genome shotgun (WGS) entry which is preliminary data.</text>
</comment>
<reference evidence="11 12" key="1">
    <citation type="journal article" date="2017" name="Nat. Ecol. Evol.">
        <title>Scallop genome provides insights into evolution of bilaterian karyotype and development.</title>
        <authorList>
            <person name="Wang S."/>
            <person name="Zhang J."/>
            <person name="Jiao W."/>
            <person name="Li J."/>
            <person name="Xun X."/>
            <person name="Sun Y."/>
            <person name="Guo X."/>
            <person name="Huan P."/>
            <person name="Dong B."/>
            <person name="Zhang L."/>
            <person name="Hu X."/>
            <person name="Sun X."/>
            <person name="Wang J."/>
            <person name="Zhao C."/>
            <person name="Wang Y."/>
            <person name="Wang D."/>
            <person name="Huang X."/>
            <person name="Wang R."/>
            <person name="Lv J."/>
            <person name="Li Y."/>
            <person name="Zhang Z."/>
            <person name="Liu B."/>
            <person name="Lu W."/>
            <person name="Hui Y."/>
            <person name="Liang J."/>
            <person name="Zhou Z."/>
            <person name="Hou R."/>
            <person name="Li X."/>
            <person name="Liu Y."/>
            <person name="Li H."/>
            <person name="Ning X."/>
            <person name="Lin Y."/>
            <person name="Zhao L."/>
            <person name="Xing Q."/>
            <person name="Dou J."/>
            <person name="Li Y."/>
            <person name="Mao J."/>
            <person name="Guo H."/>
            <person name="Dou H."/>
            <person name="Li T."/>
            <person name="Mu C."/>
            <person name="Jiang W."/>
            <person name="Fu Q."/>
            <person name="Fu X."/>
            <person name="Miao Y."/>
            <person name="Liu J."/>
            <person name="Yu Q."/>
            <person name="Li R."/>
            <person name="Liao H."/>
            <person name="Li X."/>
            <person name="Kong Y."/>
            <person name="Jiang Z."/>
            <person name="Chourrout D."/>
            <person name="Li R."/>
            <person name="Bao Z."/>
        </authorList>
    </citation>
    <scope>NUCLEOTIDE SEQUENCE [LARGE SCALE GENOMIC DNA]</scope>
    <source>
        <strain evidence="11 12">PY_sf001</strain>
    </source>
</reference>
<keyword evidence="4" id="KW-0297">G-protein coupled receptor</keyword>
<keyword evidence="7" id="KW-0807">Transducer</keyword>
<dbReference type="CDD" id="cd14978">
    <property type="entry name" value="7tmA_FMRFamide_R-like"/>
    <property type="match status" value="1"/>
</dbReference>
<evidence type="ECO:0000256" key="2">
    <source>
        <dbReference type="ARBA" id="ARBA00022692"/>
    </source>
</evidence>
<evidence type="ECO:0000259" key="10">
    <source>
        <dbReference type="PROSITE" id="PS50262"/>
    </source>
</evidence>
<dbReference type="PANTHER" id="PTHR24243:SF230">
    <property type="entry name" value="G-PROTEIN COUPLED RECEPTORS FAMILY 1 PROFILE DOMAIN-CONTAINING PROTEIN"/>
    <property type="match status" value="1"/>
</dbReference>
<dbReference type="GO" id="GO:0004930">
    <property type="term" value="F:G protein-coupled receptor activity"/>
    <property type="evidence" value="ECO:0007669"/>
    <property type="project" value="UniProtKB-KW"/>
</dbReference>
<evidence type="ECO:0000256" key="5">
    <source>
        <dbReference type="ARBA" id="ARBA00023136"/>
    </source>
</evidence>
<evidence type="ECO:0000256" key="6">
    <source>
        <dbReference type="ARBA" id="ARBA00023170"/>
    </source>
</evidence>
<dbReference type="InterPro" id="IPR017452">
    <property type="entry name" value="GPCR_Rhodpsn_7TM"/>
</dbReference>
<keyword evidence="6 11" id="KW-0675">Receptor</keyword>
<feature type="domain" description="G-protein coupled receptors family 1 profile" evidence="10">
    <location>
        <begin position="52"/>
        <end position="334"/>
    </location>
</feature>
<keyword evidence="12" id="KW-1185">Reference proteome</keyword>
<dbReference type="SUPFAM" id="SSF81321">
    <property type="entry name" value="Family A G protein-coupled receptor-like"/>
    <property type="match status" value="1"/>
</dbReference>
<protein>
    <submittedName>
        <fullName evidence="11">Thyrotropin-releasing hormone receptor</fullName>
    </submittedName>
</protein>
<feature type="region of interest" description="Disordered" evidence="8">
    <location>
        <begin position="235"/>
        <end position="259"/>
    </location>
</feature>
<dbReference type="PANTHER" id="PTHR24243">
    <property type="entry name" value="G-PROTEIN COUPLED RECEPTOR"/>
    <property type="match status" value="1"/>
</dbReference>
<feature type="transmembrane region" description="Helical" evidence="9">
    <location>
        <begin position="318"/>
        <end position="337"/>
    </location>
</feature>
<dbReference type="GO" id="GO:0005886">
    <property type="term" value="C:plasma membrane"/>
    <property type="evidence" value="ECO:0007669"/>
    <property type="project" value="TreeGrafter"/>
</dbReference>
<feature type="transmembrane region" description="Helical" evidence="9">
    <location>
        <begin position="154"/>
        <end position="173"/>
    </location>
</feature>
<dbReference type="Gene3D" id="1.20.1070.10">
    <property type="entry name" value="Rhodopsin 7-helix transmembrane proteins"/>
    <property type="match status" value="1"/>
</dbReference>
<keyword evidence="3 9" id="KW-1133">Transmembrane helix</keyword>
<evidence type="ECO:0000256" key="3">
    <source>
        <dbReference type="ARBA" id="ARBA00022989"/>
    </source>
</evidence>
<evidence type="ECO:0000313" key="11">
    <source>
        <dbReference type="EMBL" id="OWF36356.1"/>
    </source>
</evidence>
<dbReference type="Pfam" id="PF00001">
    <property type="entry name" value="7tm_1"/>
    <property type="match status" value="1"/>
</dbReference>
<name>A0A210PIV3_MIZYE</name>
<dbReference type="PROSITE" id="PS50262">
    <property type="entry name" value="G_PROTEIN_RECEP_F1_2"/>
    <property type="match status" value="1"/>
</dbReference>
<keyword evidence="5 9" id="KW-0472">Membrane</keyword>
<dbReference type="InterPro" id="IPR000276">
    <property type="entry name" value="GPCR_Rhodpsn"/>
</dbReference>
<feature type="transmembrane region" description="Helical" evidence="9">
    <location>
        <begin position="72"/>
        <end position="93"/>
    </location>
</feature>
<evidence type="ECO:0000256" key="7">
    <source>
        <dbReference type="ARBA" id="ARBA00023224"/>
    </source>
</evidence>
<dbReference type="OrthoDB" id="6155320at2759"/>
<sequence>MQDLSYNATVSNGSLDTNYDVQDEEENEALQTLVIYANRYLLPIIIVTGFLGNTISFFVFVCSRLKRISTSVYLAALSISDTGFLFCVGFGWLDAMGIHFFHTDGICQIVVYMTFVFSFTSVWYVNAFTIEMYVAVFHSSKGDKVCKPRFARRAVLVLTAFAALLYMFAFWTAKVTTSGTEQKCMSTSSDSDTMMVLSILDTFLTLLLPFSMIIFMTTRLLIDISRLYKKPSEYRTGSNNNSVSDSQGDSNESNTGHDRMAKQALKAQAKLKRMLVVVIIVFVVLNLPSHAIRVQFFFRSITESHYSVSRTEVYWQHIVQILYYINFAVNFVLYSACAKSFRHALLRLPLASCVGDCSCVRNPFNTLLNKKIRKSKLSDIKYRADRHEDNINSRLVEIHLSEIQISQLPSLDSEYVCQSPPCLLIREQAIQE</sequence>
<evidence type="ECO:0000256" key="4">
    <source>
        <dbReference type="ARBA" id="ARBA00023040"/>
    </source>
</evidence>
<dbReference type="PRINTS" id="PR00237">
    <property type="entry name" value="GPCRRHODOPSN"/>
</dbReference>
<feature type="transmembrane region" description="Helical" evidence="9">
    <location>
        <begin position="193"/>
        <end position="222"/>
    </location>
</feature>
<evidence type="ECO:0000256" key="9">
    <source>
        <dbReference type="SAM" id="Phobius"/>
    </source>
</evidence>
<accession>A0A210PIV3</accession>